<protein>
    <submittedName>
        <fullName evidence="2">Uncharacterized protein</fullName>
    </submittedName>
</protein>
<reference evidence="2" key="1">
    <citation type="submission" date="2019-12" db="EMBL/GenBank/DDBJ databases">
        <title>Genome sequencing and annotation of Brassica cretica.</title>
        <authorList>
            <person name="Studholme D.J."/>
            <person name="Sarris P."/>
        </authorList>
    </citation>
    <scope>NUCLEOTIDE SEQUENCE</scope>
    <source>
        <strain evidence="2">PFS-109/04</strain>
        <tissue evidence="2">Leaf</tissue>
    </source>
</reference>
<sequence length="58" mass="6196">MFAEADNNMMHPDPNLSSAMTDQTEDEYGLRNSSASAVGTGMYGRMSCEEPLCTADSG</sequence>
<dbReference type="AlphaFoldDB" id="A0A8S9R5K9"/>
<evidence type="ECO:0000313" key="2">
    <source>
        <dbReference type="EMBL" id="KAF3558869.1"/>
    </source>
</evidence>
<comment type="caution">
    <text evidence="2">The sequence shown here is derived from an EMBL/GenBank/DDBJ whole genome shotgun (WGS) entry which is preliminary data.</text>
</comment>
<evidence type="ECO:0000256" key="1">
    <source>
        <dbReference type="SAM" id="MobiDB-lite"/>
    </source>
</evidence>
<proteinExistence type="predicted"/>
<gene>
    <name evidence="2" type="ORF">F2Q69_00016736</name>
</gene>
<dbReference type="Proteomes" id="UP000712600">
    <property type="component" value="Unassembled WGS sequence"/>
</dbReference>
<feature type="region of interest" description="Disordered" evidence="1">
    <location>
        <begin position="1"/>
        <end position="33"/>
    </location>
</feature>
<evidence type="ECO:0000313" key="3">
    <source>
        <dbReference type="Proteomes" id="UP000712600"/>
    </source>
</evidence>
<dbReference type="EMBL" id="QGKX02000996">
    <property type="protein sequence ID" value="KAF3558869.1"/>
    <property type="molecule type" value="Genomic_DNA"/>
</dbReference>
<organism evidence="2 3">
    <name type="scientific">Brassica cretica</name>
    <name type="common">Mustard</name>
    <dbReference type="NCBI Taxonomy" id="69181"/>
    <lineage>
        <taxon>Eukaryota</taxon>
        <taxon>Viridiplantae</taxon>
        <taxon>Streptophyta</taxon>
        <taxon>Embryophyta</taxon>
        <taxon>Tracheophyta</taxon>
        <taxon>Spermatophyta</taxon>
        <taxon>Magnoliopsida</taxon>
        <taxon>eudicotyledons</taxon>
        <taxon>Gunneridae</taxon>
        <taxon>Pentapetalae</taxon>
        <taxon>rosids</taxon>
        <taxon>malvids</taxon>
        <taxon>Brassicales</taxon>
        <taxon>Brassicaceae</taxon>
        <taxon>Brassiceae</taxon>
        <taxon>Brassica</taxon>
    </lineage>
</organism>
<accession>A0A8S9R5K9</accession>
<name>A0A8S9R5K9_BRACR</name>